<dbReference type="InterPro" id="IPR036704">
    <property type="entry name" value="RraA/RraA-like_sf"/>
</dbReference>
<gene>
    <name evidence="1" type="ORF">E1298_29465</name>
</gene>
<sequence>MASSRLAARCAIRFSLRLNLASHAIATLRLSHPQATTAHLQQCPQRQVVLTFGGVEFRPGGWLFSDGDGIIVAVRDLR</sequence>
<dbReference type="OrthoDB" id="943692at2"/>
<organism evidence="1 2">
    <name type="scientific">Actinomadura rubrisoli</name>
    <dbReference type="NCBI Taxonomy" id="2530368"/>
    <lineage>
        <taxon>Bacteria</taxon>
        <taxon>Bacillati</taxon>
        <taxon>Actinomycetota</taxon>
        <taxon>Actinomycetes</taxon>
        <taxon>Streptosporangiales</taxon>
        <taxon>Thermomonosporaceae</taxon>
        <taxon>Actinomadura</taxon>
    </lineage>
</organism>
<evidence type="ECO:0000313" key="1">
    <source>
        <dbReference type="EMBL" id="TDD77807.1"/>
    </source>
</evidence>
<proteinExistence type="predicted"/>
<accession>A0A4V6PEQ8</accession>
<dbReference type="EMBL" id="SMKU01000196">
    <property type="protein sequence ID" value="TDD77807.1"/>
    <property type="molecule type" value="Genomic_DNA"/>
</dbReference>
<protein>
    <submittedName>
        <fullName evidence="1">Uncharacterized protein</fullName>
    </submittedName>
</protein>
<dbReference type="Gene3D" id="3.50.30.40">
    <property type="entry name" value="Ribonuclease E inhibitor RraA/RraA-like"/>
    <property type="match status" value="1"/>
</dbReference>
<comment type="caution">
    <text evidence="1">The sequence shown here is derived from an EMBL/GenBank/DDBJ whole genome shotgun (WGS) entry which is preliminary data.</text>
</comment>
<dbReference type="Pfam" id="PF03737">
    <property type="entry name" value="RraA-like"/>
    <property type="match status" value="1"/>
</dbReference>
<dbReference type="Proteomes" id="UP000294513">
    <property type="component" value="Unassembled WGS sequence"/>
</dbReference>
<dbReference type="AlphaFoldDB" id="A0A4V6PEQ8"/>
<dbReference type="SUPFAM" id="SSF89562">
    <property type="entry name" value="RraA-like"/>
    <property type="match status" value="1"/>
</dbReference>
<evidence type="ECO:0000313" key="2">
    <source>
        <dbReference type="Proteomes" id="UP000294513"/>
    </source>
</evidence>
<dbReference type="InterPro" id="IPR005493">
    <property type="entry name" value="RraA/RraA-like"/>
</dbReference>
<keyword evidence="2" id="KW-1185">Reference proteome</keyword>
<reference evidence="1 2" key="1">
    <citation type="submission" date="2019-03" db="EMBL/GenBank/DDBJ databases">
        <title>Draft genome sequences of novel Actinobacteria.</title>
        <authorList>
            <person name="Sahin N."/>
            <person name="Ay H."/>
            <person name="Saygin H."/>
        </authorList>
    </citation>
    <scope>NUCLEOTIDE SEQUENCE [LARGE SCALE GENOMIC DNA]</scope>
    <source>
        <strain evidence="1 2">H3C3</strain>
    </source>
</reference>
<name>A0A4V6PEQ8_9ACTN</name>